<dbReference type="AlphaFoldDB" id="A0A7R9L456"/>
<dbReference type="OrthoDB" id="421226at2759"/>
<keyword evidence="2" id="KW-1185">Reference proteome</keyword>
<feature type="non-terminal residue" evidence="1">
    <location>
        <position position="309"/>
    </location>
</feature>
<protein>
    <submittedName>
        <fullName evidence="1">Uncharacterized protein</fullName>
    </submittedName>
</protein>
<accession>A0A7R9L456</accession>
<evidence type="ECO:0000313" key="1">
    <source>
        <dbReference type="EMBL" id="CAD7634640.1"/>
    </source>
</evidence>
<name>A0A7R9L456_9ACAR</name>
<dbReference type="EMBL" id="OC869616">
    <property type="protein sequence ID" value="CAD7634640.1"/>
    <property type="molecule type" value="Genomic_DNA"/>
</dbReference>
<gene>
    <name evidence="1" type="ORF">OSB1V03_LOCUS15036</name>
</gene>
<dbReference type="Proteomes" id="UP000759131">
    <property type="component" value="Unassembled WGS sequence"/>
</dbReference>
<feature type="non-terminal residue" evidence="1">
    <location>
        <position position="1"/>
    </location>
</feature>
<sequence length="309" mass="32036">RYGSGQLSTANGPRVVPGIITSHLGGVSIVQRDYRAMSTSSASARPSLSQIQIPSALASTSIVSARPADGHKLKVKCASRQSLIDTVTGKFQPPSGGVSSLAGSIRALNMIKKISLPSSLRPGGKESGKVVKYTPCSTSGRHLDDDLDEVAVISNAAPESIRYGSGQLSTANGPRVVPGIITSHLGGVSIVQRDYRAMSTSSASARPSLSQIQIPSALASTSIVSARPADGHKLKVKCASRQSLIDTVTGKFQPPSGGVSSLAGVGAYMGNGRGSDTKIKPRGSMAGLINRSHLSSDLEIPKKTRELRR</sequence>
<evidence type="ECO:0000313" key="2">
    <source>
        <dbReference type="Proteomes" id="UP000759131"/>
    </source>
</evidence>
<proteinExistence type="predicted"/>
<dbReference type="EMBL" id="CAJPIZ010015041">
    <property type="protein sequence ID" value="CAG2115070.1"/>
    <property type="molecule type" value="Genomic_DNA"/>
</dbReference>
<organism evidence="1">
    <name type="scientific">Medioppia subpectinata</name>
    <dbReference type="NCBI Taxonomy" id="1979941"/>
    <lineage>
        <taxon>Eukaryota</taxon>
        <taxon>Metazoa</taxon>
        <taxon>Ecdysozoa</taxon>
        <taxon>Arthropoda</taxon>
        <taxon>Chelicerata</taxon>
        <taxon>Arachnida</taxon>
        <taxon>Acari</taxon>
        <taxon>Acariformes</taxon>
        <taxon>Sarcoptiformes</taxon>
        <taxon>Oribatida</taxon>
        <taxon>Brachypylina</taxon>
        <taxon>Oppioidea</taxon>
        <taxon>Oppiidae</taxon>
        <taxon>Medioppia</taxon>
    </lineage>
</organism>
<reference evidence="1" key="1">
    <citation type="submission" date="2020-11" db="EMBL/GenBank/DDBJ databases">
        <authorList>
            <person name="Tran Van P."/>
        </authorList>
    </citation>
    <scope>NUCLEOTIDE SEQUENCE</scope>
</reference>